<dbReference type="Proteomes" id="UP000038045">
    <property type="component" value="Unplaced"/>
</dbReference>
<protein>
    <submittedName>
        <fullName evidence="3">Uncharacterized protein</fullName>
    </submittedName>
</protein>
<proteinExistence type="predicted"/>
<feature type="region of interest" description="Disordered" evidence="1">
    <location>
        <begin position="84"/>
        <end position="103"/>
    </location>
</feature>
<name>A0A0N4ZVN3_PARTI</name>
<organism evidence="2 3">
    <name type="scientific">Parastrongyloides trichosuri</name>
    <name type="common">Possum-specific nematode worm</name>
    <dbReference type="NCBI Taxonomy" id="131310"/>
    <lineage>
        <taxon>Eukaryota</taxon>
        <taxon>Metazoa</taxon>
        <taxon>Ecdysozoa</taxon>
        <taxon>Nematoda</taxon>
        <taxon>Chromadorea</taxon>
        <taxon>Rhabditida</taxon>
        <taxon>Tylenchina</taxon>
        <taxon>Panagrolaimomorpha</taxon>
        <taxon>Strongyloidoidea</taxon>
        <taxon>Strongyloididae</taxon>
        <taxon>Parastrongyloides</taxon>
    </lineage>
</organism>
<dbReference type="WBParaSite" id="PTRK_0001263700.1">
    <property type="protein sequence ID" value="PTRK_0001263700.1"/>
    <property type="gene ID" value="PTRK_0001263700"/>
</dbReference>
<sequence length="131" mass="15049">MTSLADIDIKSSKIEDIFQGIQQQLLDKLDNPDDFCVSVQIQLKRKDNKTEKQDFPEANKAFEEMIAKKNDICEGKGSCGVNNFNNENEFKDSQNKKKRHKNKPTITKEFVEDDIIGADQICKICKDKLYS</sequence>
<evidence type="ECO:0000256" key="1">
    <source>
        <dbReference type="SAM" id="MobiDB-lite"/>
    </source>
</evidence>
<dbReference type="AlphaFoldDB" id="A0A0N4ZVN3"/>
<evidence type="ECO:0000313" key="3">
    <source>
        <dbReference type="WBParaSite" id="PTRK_0001263700.1"/>
    </source>
</evidence>
<accession>A0A0N4ZVN3</accession>
<reference evidence="3" key="1">
    <citation type="submission" date="2017-02" db="UniProtKB">
        <authorList>
            <consortium name="WormBaseParasite"/>
        </authorList>
    </citation>
    <scope>IDENTIFICATION</scope>
</reference>
<evidence type="ECO:0000313" key="2">
    <source>
        <dbReference type="Proteomes" id="UP000038045"/>
    </source>
</evidence>
<keyword evidence="2" id="KW-1185">Reference proteome</keyword>